<evidence type="ECO:0000313" key="2">
    <source>
        <dbReference type="EMBL" id="SFO48667.1"/>
    </source>
</evidence>
<dbReference type="AlphaFoldDB" id="A0A1I5HK76"/>
<dbReference type="STRING" id="260086.SAMN05216207_106719"/>
<keyword evidence="1" id="KW-0812">Transmembrane</keyword>
<gene>
    <name evidence="2" type="ORF">SAMN05216207_106719</name>
</gene>
<dbReference type="EMBL" id="FOUY01000067">
    <property type="protein sequence ID" value="SFO48667.1"/>
    <property type="molecule type" value="Genomic_DNA"/>
</dbReference>
<protein>
    <submittedName>
        <fullName evidence="2">Uncharacterized protein</fullName>
    </submittedName>
</protein>
<keyword evidence="1" id="KW-0472">Membrane</keyword>
<dbReference type="OrthoDB" id="151635at2"/>
<organism evidence="2 3">
    <name type="scientific">Pseudonocardia ammonioxydans</name>
    <dbReference type="NCBI Taxonomy" id="260086"/>
    <lineage>
        <taxon>Bacteria</taxon>
        <taxon>Bacillati</taxon>
        <taxon>Actinomycetota</taxon>
        <taxon>Actinomycetes</taxon>
        <taxon>Pseudonocardiales</taxon>
        <taxon>Pseudonocardiaceae</taxon>
        <taxon>Pseudonocardia</taxon>
    </lineage>
</organism>
<keyword evidence="3" id="KW-1185">Reference proteome</keyword>
<dbReference type="RefSeq" id="WP_093355962.1">
    <property type="nucleotide sequence ID" value="NZ_FOUY01000067.1"/>
</dbReference>
<feature type="transmembrane region" description="Helical" evidence="1">
    <location>
        <begin position="62"/>
        <end position="80"/>
    </location>
</feature>
<proteinExistence type="predicted"/>
<reference evidence="2 3" key="1">
    <citation type="submission" date="2016-10" db="EMBL/GenBank/DDBJ databases">
        <authorList>
            <person name="de Groot N.N."/>
        </authorList>
    </citation>
    <scope>NUCLEOTIDE SEQUENCE [LARGE SCALE GENOMIC DNA]</scope>
    <source>
        <strain evidence="2 3">CGMCC 4.1877</strain>
    </source>
</reference>
<evidence type="ECO:0000256" key="1">
    <source>
        <dbReference type="SAM" id="Phobius"/>
    </source>
</evidence>
<feature type="transmembrane region" description="Helical" evidence="1">
    <location>
        <begin position="136"/>
        <end position="158"/>
    </location>
</feature>
<name>A0A1I5HK76_PSUAM</name>
<sequence>MTRPLLFVHDQAEWGRSYGGVADWLGRAVTAAAMNVHTLAEPGAFQLFGLQRLLLALSSSAYLLNLLCFVFAVALVAVAARRLPVDLTLYAAALALLPAFFGSKGDPLMGLPRYLLAAFPLFVALGTLLKNRSLLTAWVAGSALLSLSLVALFVNWYYVA</sequence>
<feature type="transmembrane region" description="Helical" evidence="1">
    <location>
        <begin position="111"/>
        <end position="129"/>
    </location>
</feature>
<dbReference type="Proteomes" id="UP000199614">
    <property type="component" value="Unassembled WGS sequence"/>
</dbReference>
<accession>A0A1I5HK76</accession>
<evidence type="ECO:0000313" key="3">
    <source>
        <dbReference type="Proteomes" id="UP000199614"/>
    </source>
</evidence>
<keyword evidence="1" id="KW-1133">Transmembrane helix</keyword>
<feature type="transmembrane region" description="Helical" evidence="1">
    <location>
        <begin position="87"/>
        <end position="105"/>
    </location>
</feature>